<evidence type="ECO:0000313" key="3">
    <source>
        <dbReference type="Proteomes" id="UP001156614"/>
    </source>
</evidence>
<feature type="domain" description="Glycosyl transferase family 25" evidence="1">
    <location>
        <begin position="8"/>
        <end position="164"/>
    </location>
</feature>
<organism evidence="2 3">
    <name type="scientific">Gluconobacter cerinus</name>
    <dbReference type="NCBI Taxonomy" id="38307"/>
    <lineage>
        <taxon>Bacteria</taxon>
        <taxon>Pseudomonadati</taxon>
        <taxon>Pseudomonadota</taxon>
        <taxon>Alphaproteobacteria</taxon>
        <taxon>Acetobacterales</taxon>
        <taxon>Acetobacteraceae</taxon>
        <taxon>Gluconobacter</taxon>
    </lineage>
</organism>
<keyword evidence="3" id="KW-1185">Reference proteome</keyword>
<evidence type="ECO:0000259" key="1">
    <source>
        <dbReference type="Pfam" id="PF01755"/>
    </source>
</evidence>
<sequence length="230" mass="25622">MEANKDVRIDIEMFDAIDGNIISKNTLIQNRIISDQNNYSPAALGCLVSHLTLWKQAVDQNSQITIFEDDAVLHKDFQDLSRSLIEEHADFDIIFWGCNTDWPIELAVGAGFSSVTLLCGPGEPRFSPMTPLMAHPKLLKVTLLAGLCSYTISPKGAEKLLRLLLPLGNEDTKIRIFKDGLGNKSETIPWINTGIDVALSKHLMNINSYISFPFISGSKNEWNKSSIQIF</sequence>
<accession>A0AAV5NCR4</accession>
<reference evidence="3" key="1">
    <citation type="journal article" date="2019" name="Int. J. Syst. Evol. Microbiol.">
        <title>The Global Catalogue of Microorganisms (GCM) 10K type strain sequencing project: providing services to taxonomists for standard genome sequencing and annotation.</title>
        <authorList>
            <consortium name="The Broad Institute Genomics Platform"/>
            <consortium name="The Broad Institute Genome Sequencing Center for Infectious Disease"/>
            <person name="Wu L."/>
            <person name="Ma J."/>
        </authorList>
    </citation>
    <scope>NUCLEOTIDE SEQUENCE [LARGE SCALE GENOMIC DNA]</scope>
    <source>
        <strain evidence="3">NBRC 3267</strain>
    </source>
</reference>
<dbReference type="Proteomes" id="UP001156614">
    <property type="component" value="Unassembled WGS sequence"/>
</dbReference>
<name>A0AAV5NCR4_9PROT</name>
<protein>
    <recommendedName>
        <fullName evidence="1">Glycosyl transferase family 25 domain-containing protein</fullName>
    </recommendedName>
</protein>
<dbReference type="EMBL" id="BSNU01000001">
    <property type="protein sequence ID" value="GLQ62076.1"/>
    <property type="molecule type" value="Genomic_DNA"/>
</dbReference>
<evidence type="ECO:0000313" key="2">
    <source>
        <dbReference type="EMBL" id="GLQ62076.1"/>
    </source>
</evidence>
<comment type="caution">
    <text evidence="2">The sequence shown here is derived from an EMBL/GenBank/DDBJ whole genome shotgun (WGS) entry which is preliminary data.</text>
</comment>
<dbReference type="Pfam" id="PF01755">
    <property type="entry name" value="Glyco_transf_25"/>
    <property type="match status" value="1"/>
</dbReference>
<dbReference type="AlphaFoldDB" id="A0AAV5NCR4"/>
<proteinExistence type="predicted"/>
<gene>
    <name evidence="2" type="ORF">GCM10007867_09210</name>
</gene>
<dbReference type="InterPro" id="IPR002654">
    <property type="entry name" value="Glyco_trans_25"/>
</dbReference>